<dbReference type="Proteomes" id="UP000789570">
    <property type="component" value="Unassembled WGS sequence"/>
</dbReference>
<dbReference type="AlphaFoldDB" id="A0A9N9IQU5"/>
<keyword evidence="3" id="KW-1185">Reference proteome</keyword>
<protein>
    <submittedName>
        <fullName evidence="2">2423_t:CDS:1</fullName>
    </submittedName>
</protein>
<feature type="non-terminal residue" evidence="2">
    <location>
        <position position="1"/>
    </location>
</feature>
<dbReference type="EMBL" id="CAJVPQ010016093">
    <property type="protein sequence ID" value="CAG8744691.1"/>
    <property type="molecule type" value="Genomic_DNA"/>
</dbReference>
<accession>A0A9N9IQU5</accession>
<evidence type="ECO:0000313" key="3">
    <source>
        <dbReference type="Proteomes" id="UP000789570"/>
    </source>
</evidence>
<sequence length="61" mass="6863">LFLVLVFITAVFAAPMTNLRKRLGDEKDCKTKSKLSDDEAFKDNVPVENDDTNYCPEPANN</sequence>
<feature type="region of interest" description="Disordered" evidence="1">
    <location>
        <begin position="40"/>
        <end position="61"/>
    </location>
</feature>
<reference evidence="2" key="1">
    <citation type="submission" date="2021-06" db="EMBL/GenBank/DDBJ databases">
        <authorList>
            <person name="Kallberg Y."/>
            <person name="Tangrot J."/>
            <person name="Rosling A."/>
        </authorList>
    </citation>
    <scope>NUCLEOTIDE SEQUENCE</scope>
    <source>
        <strain evidence="2">UK204</strain>
    </source>
</reference>
<evidence type="ECO:0000313" key="2">
    <source>
        <dbReference type="EMBL" id="CAG8744691.1"/>
    </source>
</evidence>
<name>A0A9N9IQU5_9GLOM</name>
<dbReference type="OrthoDB" id="10470404at2759"/>
<proteinExistence type="predicted"/>
<comment type="caution">
    <text evidence="2">The sequence shown here is derived from an EMBL/GenBank/DDBJ whole genome shotgun (WGS) entry which is preliminary data.</text>
</comment>
<organism evidence="2 3">
    <name type="scientific">Funneliformis caledonium</name>
    <dbReference type="NCBI Taxonomy" id="1117310"/>
    <lineage>
        <taxon>Eukaryota</taxon>
        <taxon>Fungi</taxon>
        <taxon>Fungi incertae sedis</taxon>
        <taxon>Mucoromycota</taxon>
        <taxon>Glomeromycotina</taxon>
        <taxon>Glomeromycetes</taxon>
        <taxon>Glomerales</taxon>
        <taxon>Glomeraceae</taxon>
        <taxon>Funneliformis</taxon>
    </lineage>
</organism>
<evidence type="ECO:0000256" key="1">
    <source>
        <dbReference type="SAM" id="MobiDB-lite"/>
    </source>
</evidence>
<gene>
    <name evidence="2" type="ORF">FCALED_LOCUS15873</name>
</gene>